<dbReference type="SMART" id="SM00354">
    <property type="entry name" value="HTH_LACI"/>
    <property type="match status" value="1"/>
</dbReference>
<dbReference type="GO" id="GO:0003700">
    <property type="term" value="F:DNA-binding transcription factor activity"/>
    <property type="evidence" value="ECO:0007669"/>
    <property type="project" value="TreeGrafter"/>
</dbReference>
<dbReference type="InterPro" id="IPR010982">
    <property type="entry name" value="Lambda_DNA-bd_dom_sf"/>
</dbReference>
<dbReference type="InterPro" id="IPR000843">
    <property type="entry name" value="HTH_LacI"/>
</dbReference>
<keyword evidence="6" id="KW-1185">Reference proteome</keyword>
<dbReference type="Gene3D" id="3.40.50.2300">
    <property type="match status" value="2"/>
</dbReference>
<dbReference type="PANTHER" id="PTHR30146:SF152">
    <property type="entry name" value="TRANSCRIPTIONAL REGULATORY PROTEIN"/>
    <property type="match status" value="1"/>
</dbReference>
<keyword evidence="3" id="KW-0804">Transcription</keyword>
<reference evidence="6" key="1">
    <citation type="submission" date="2015-05" db="EMBL/GenBank/DDBJ databases">
        <authorList>
            <consortium name="Pathogen Informatics"/>
        </authorList>
    </citation>
    <scope>NUCLEOTIDE SEQUENCE [LARGE SCALE GENOMIC DNA]</scope>
    <source>
        <strain evidence="6">M72</strain>
    </source>
</reference>
<accession>A0A0M6WHI8</accession>
<dbReference type="PROSITE" id="PS50932">
    <property type="entry name" value="HTH_LACI_2"/>
    <property type="match status" value="1"/>
</dbReference>
<dbReference type="SUPFAM" id="SSF47413">
    <property type="entry name" value="lambda repressor-like DNA-binding domains"/>
    <property type="match status" value="1"/>
</dbReference>
<feature type="domain" description="HTH lacI-type" evidence="4">
    <location>
        <begin position="2"/>
        <end position="56"/>
    </location>
</feature>
<evidence type="ECO:0000256" key="1">
    <source>
        <dbReference type="ARBA" id="ARBA00023015"/>
    </source>
</evidence>
<dbReference type="CDD" id="cd06307">
    <property type="entry name" value="PBP1_sugar_binding"/>
    <property type="match status" value="1"/>
</dbReference>
<dbReference type="STRING" id="301302.ERS852420_00974"/>
<dbReference type="CDD" id="cd01392">
    <property type="entry name" value="HTH_LacI"/>
    <property type="match status" value="1"/>
</dbReference>
<dbReference type="AlphaFoldDB" id="A0A0M6WHI8"/>
<dbReference type="EMBL" id="CVRR01000008">
    <property type="protein sequence ID" value="CRL35357.1"/>
    <property type="molecule type" value="Genomic_DNA"/>
</dbReference>
<dbReference type="Pfam" id="PF00356">
    <property type="entry name" value="LacI"/>
    <property type="match status" value="1"/>
</dbReference>
<dbReference type="SUPFAM" id="SSF53822">
    <property type="entry name" value="Periplasmic binding protein-like I"/>
    <property type="match status" value="1"/>
</dbReference>
<evidence type="ECO:0000256" key="2">
    <source>
        <dbReference type="ARBA" id="ARBA00023125"/>
    </source>
</evidence>
<dbReference type="Gene3D" id="1.10.260.40">
    <property type="entry name" value="lambda repressor-like DNA-binding domains"/>
    <property type="match status" value="1"/>
</dbReference>
<dbReference type="Proteomes" id="UP000049979">
    <property type="component" value="Unassembled WGS sequence"/>
</dbReference>
<name>A0A0M6WHI8_9FIRM</name>
<evidence type="ECO:0000313" key="5">
    <source>
        <dbReference type="EMBL" id="CRL35357.1"/>
    </source>
</evidence>
<dbReference type="OrthoDB" id="569491at2"/>
<protein>
    <submittedName>
        <fullName evidence="5">Transcriptional regulators</fullName>
    </submittedName>
</protein>
<keyword evidence="2" id="KW-0238">DNA-binding</keyword>
<evidence type="ECO:0000256" key="3">
    <source>
        <dbReference type="ARBA" id="ARBA00023163"/>
    </source>
</evidence>
<proteinExistence type="predicted"/>
<organism evidence="5 6">
    <name type="scientific">Roseburia faecis</name>
    <dbReference type="NCBI Taxonomy" id="301302"/>
    <lineage>
        <taxon>Bacteria</taxon>
        <taxon>Bacillati</taxon>
        <taxon>Bacillota</taxon>
        <taxon>Clostridia</taxon>
        <taxon>Lachnospirales</taxon>
        <taxon>Lachnospiraceae</taxon>
        <taxon>Roseburia</taxon>
    </lineage>
</organism>
<keyword evidence="1" id="KW-0805">Transcription regulation</keyword>
<sequence>MATIKQIAEMAGVSRGTVDRVLNNRGSVNANTAARVREIAEKLNYKPNKAGLMLAAQKKNLKIGVILFPDSNPFFSEVLEGVNAKAKELSAYNFTVLIRQVPFDETEQFNAMEALLAEGINGLVIAPFNSLYIAAEIDRLTEMNIPVITVNTDILSRRIAYVGSNYRLSGQTAAGLVSLMTFGEIHIGIVTGSSHVLCHSDRIEGFTSTLSEKGERIHIVETIENHDDDNESYEKVKEMLASHPEINVLYFAAGGVAGGCRAAVESGRIDAMRIFTYDCVPSTKKLLDDGIITATICQQPYKQGYLPVELLSRYLIEGISCEEFHYTDIDIRIKENL</sequence>
<evidence type="ECO:0000313" key="6">
    <source>
        <dbReference type="Proteomes" id="UP000049979"/>
    </source>
</evidence>
<dbReference type="GO" id="GO:0000976">
    <property type="term" value="F:transcription cis-regulatory region binding"/>
    <property type="evidence" value="ECO:0007669"/>
    <property type="project" value="TreeGrafter"/>
</dbReference>
<evidence type="ECO:0000259" key="4">
    <source>
        <dbReference type="PROSITE" id="PS50932"/>
    </source>
</evidence>
<dbReference type="InterPro" id="IPR028082">
    <property type="entry name" value="Peripla_BP_I"/>
</dbReference>
<dbReference type="Pfam" id="PF13407">
    <property type="entry name" value="Peripla_BP_4"/>
    <property type="match status" value="1"/>
</dbReference>
<dbReference type="RefSeq" id="WP_055067340.1">
    <property type="nucleotide sequence ID" value="NZ_CP173697.1"/>
</dbReference>
<dbReference type="PANTHER" id="PTHR30146">
    <property type="entry name" value="LACI-RELATED TRANSCRIPTIONAL REPRESSOR"/>
    <property type="match status" value="1"/>
</dbReference>
<dbReference type="InterPro" id="IPR025997">
    <property type="entry name" value="SBP_2_dom"/>
</dbReference>
<gene>
    <name evidence="5" type="ORF">M72_23651</name>
</gene>